<evidence type="ECO:0000313" key="1">
    <source>
        <dbReference type="EMBL" id="ADR21436.1"/>
    </source>
</evidence>
<dbReference type="PROSITE" id="PS51257">
    <property type="entry name" value="PROKAR_LIPOPROTEIN"/>
    <property type="match status" value="1"/>
</dbReference>
<dbReference type="Proteomes" id="UP000008720">
    <property type="component" value="Chromosome"/>
</dbReference>
<keyword evidence="2" id="KW-1185">Reference proteome</keyword>
<protein>
    <recommendedName>
        <fullName evidence="3">Lipoprotein</fullName>
    </recommendedName>
</protein>
<dbReference type="HOGENOM" id="CLU_688348_0_0_10"/>
<dbReference type="STRING" id="643867.Ftrac_1446"/>
<dbReference type="KEGG" id="mtt:Ftrac_1446"/>
<dbReference type="RefSeq" id="WP_013453583.1">
    <property type="nucleotide sequence ID" value="NC_014759.1"/>
</dbReference>
<name>E4TN05_MARTH</name>
<sequence>MRSLLIIISAIVLFSSCTEDLMEFTPTEKFNSIFDNPSEGLDFKPLDAIETEDGGFLVLSALANEEIFILKISNRGDFQWSSQLEAQYAKAVPHLIKKEGQYYFMGSTLPDYAATLFEIKDLEQSIEAVRTYTAYRNPLAFNGLTPESYLLLTYNDTTGTVLSKILDGFAMEWARRYDNIKNADQKLENFQNSNMADFFVGSYNSGSVIYFNSLRNDGMNLTYTDIQGIETGKIRASQRDMINSVLPQGDGLLALNYIFRNQAYFVNNYQPIAKDSINLQVLGGEIVQDRLIVENSLNLTFTVGTAEYLVNAYSTLDGRIKLNFYNSQSGKQVAIKYLGGVDPLEIVEIIPTEDEGMAILSKIIIAGAKERINLLKIPKEEILEIL</sequence>
<dbReference type="EMBL" id="CP002349">
    <property type="protein sequence ID" value="ADR21436.1"/>
    <property type="molecule type" value="Genomic_DNA"/>
</dbReference>
<accession>E4TN05</accession>
<reference evidence="1 2" key="1">
    <citation type="journal article" date="2011" name="Stand. Genomic Sci.">
        <title>Complete genome sequence of Marivirga tractuosa type strain (H-43).</title>
        <authorList>
            <person name="Pagani I."/>
            <person name="Chertkov O."/>
            <person name="Lapidus A."/>
            <person name="Lucas S."/>
            <person name="Del Rio T.G."/>
            <person name="Tice H."/>
            <person name="Copeland A."/>
            <person name="Cheng J.F."/>
            <person name="Nolan M."/>
            <person name="Saunders E."/>
            <person name="Pitluck S."/>
            <person name="Held B."/>
            <person name="Goodwin L."/>
            <person name="Liolios K."/>
            <person name="Ovchinikova G."/>
            <person name="Ivanova N."/>
            <person name="Mavromatis K."/>
            <person name="Pati A."/>
            <person name="Chen A."/>
            <person name="Palaniappan K."/>
            <person name="Land M."/>
            <person name="Hauser L."/>
            <person name="Jeffries C.D."/>
            <person name="Detter J.C."/>
            <person name="Han C."/>
            <person name="Tapia R."/>
            <person name="Ngatchou-Djao O.D."/>
            <person name="Rohde M."/>
            <person name="Goker M."/>
            <person name="Spring S."/>
            <person name="Sikorski J."/>
            <person name="Woyke T."/>
            <person name="Bristow J."/>
            <person name="Eisen J.A."/>
            <person name="Markowitz V."/>
            <person name="Hugenholtz P."/>
            <person name="Klenk H.P."/>
            <person name="Kyrpides N.C."/>
        </authorList>
    </citation>
    <scope>NUCLEOTIDE SEQUENCE [LARGE SCALE GENOMIC DNA]</scope>
    <source>
        <strain evidence="2">ATCC 23168 / DSM 4126 / NBRC 15989 / NCIMB 1408 / VKM B-1430 / H-43</strain>
    </source>
</reference>
<gene>
    <name evidence="1" type="ordered locus">Ftrac_1446</name>
</gene>
<evidence type="ECO:0008006" key="3">
    <source>
        <dbReference type="Google" id="ProtNLM"/>
    </source>
</evidence>
<dbReference type="AlphaFoldDB" id="E4TN05"/>
<organism evidence="1 2">
    <name type="scientific">Marivirga tractuosa (strain ATCC 23168 / DSM 4126 / NBRC 15989 / NCIMB 1408 / VKM B-1430 / H-43)</name>
    <name type="common">Microscilla tractuosa</name>
    <name type="synonym">Flexibacter tractuosus</name>
    <dbReference type="NCBI Taxonomy" id="643867"/>
    <lineage>
        <taxon>Bacteria</taxon>
        <taxon>Pseudomonadati</taxon>
        <taxon>Bacteroidota</taxon>
        <taxon>Cytophagia</taxon>
        <taxon>Cytophagales</taxon>
        <taxon>Marivirgaceae</taxon>
        <taxon>Marivirga</taxon>
    </lineage>
</organism>
<dbReference type="OrthoDB" id="918297at2"/>
<proteinExistence type="predicted"/>
<evidence type="ECO:0000313" key="2">
    <source>
        <dbReference type="Proteomes" id="UP000008720"/>
    </source>
</evidence>